<evidence type="ECO:0000313" key="2">
    <source>
        <dbReference type="EMBL" id="MPC63992.1"/>
    </source>
</evidence>
<name>A0A5B7GYQ8_PORTR</name>
<feature type="region of interest" description="Disordered" evidence="1">
    <location>
        <begin position="102"/>
        <end position="121"/>
    </location>
</feature>
<feature type="region of interest" description="Disordered" evidence="1">
    <location>
        <begin position="1"/>
        <end position="21"/>
    </location>
</feature>
<gene>
    <name evidence="2" type="ORF">E2C01_058101</name>
</gene>
<keyword evidence="3" id="KW-1185">Reference proteome</keyword>
<dbReference type="Proteomes" id="UP000324222">
    <property type="component" value="Unassembled WGS sequence"/>
</dbReference>
<comment type="caution">
    <text evidence="2">The sequence shown here is derived from an EMBL/GenBank/DDBJ whole genome shotgun (WGS) entry which is preliminary data.</text>
</comment>
<organism evidence="2 3">
    <name type="scientific">Portunus trituberculatus</name>
    <name type="common">Swimming crab</name>
    <name type="synonym">Neptunus trituberculatus</name>
    <dbReference type="NCBI Taxonomy" id="210409"/>
    <lineage>
        <taxon>Eukaryota</taxon>
        <taxon>Metazoa</taxon>
        <taxon>Ecdysozoa</taxon>
        <taxon>Arthropoda</taxon>
        <taxon>Crustacea</taxon>
        <taxon>Multicrustacea</taxon>
        <taxon>Malacostraca</taxon>
        <taxon>Eumalacostraca</taxon>
        <taxon>Eucarida</taxon>
        <taxon>Decapoda</taxon>
        <taxon>Pleocyemata</taxon>
        <taxon>Brachyura</taxon>
        <taxon>Eubrachyura</taxon>
        <taxon>Portunoidea</taxon>
        <taxon>Portunidae</taxon>
        <taxon>Portuninae</taxon>
        <taxon>Portunus</taxon>
    </lineage>
</organism>
<accession>A0A5B7GYQ8</accession>
<sequence>MKGVIANTKTPTRAGPQYRNTTAPQQYRAPCTCRLLVGEMAAAAAAGTLSSRTAELSGNDGFLPELPFLSSLAFQITEIELFTWKSKEIDSQVVSMLHYISKTEEKRRDGPGRRPFHEMPS</sequence>
<proteinExistence type="predicted"/>
<evidence type="ECO:0000313" key="3">
    <source>
        <dbReference type="Proteomes" id="UP000324222"/>
    </source>
</evidence>
<reference evidence="2 3" key="1">
    <citation type="submission" date="2019-05" db="EMBL/GenBank/DDBJ databases">
        <title>Another draft genome of Portunus trituberculatus and its Hox gene families provides insights of decapod evolution.</title>
        <authorList>
            <person name="Jeong J.-H."/>
            <person name="Song I."/>
            <person name="Kim S."/>
            <person name="Choi T."/>
            <person name="Kim D."/>
            <person name="Ryu S."/>
            <person name="Kim W."/>
        </authorList>
    </citation>
    <scope>NUCLEOTIDE SEQUENCE [LARGE SCALE GENOMIC DNA]</scope>
    <source>
        <tissue evidence="2">Muscle</tissue>
    </source>
</reference>
<protein>
    <submittedName>
        <fullName evidence="2">Uncharacterized protein</fullName>
    </submittedName>
</protein>
<evidence type="ECO:0000256" key="1">
    <source>
        <dbReference type="SAM" id="MobiDB-lite"/>
    </source>
</evidence>
<dbReference type="EMBL" id="VSRR010021504">
    <property type="protein sequence ID" value="MPC63992.1"/>
    <property type="molecule type" value="Genomic_DNA"/>
</dbReference>
<dbReference type="AlphaFoldDB" id="A0A5B7GYQ8"/>